<organism evidence="1 2">
    <name type="scientific">Araneus ventricosus</name>
    <name type="common">Orbweaver spider</name>
    <name type="synonym">Epeira ventricosa</name>
    <dbReference type="NCBI Taxonomy" id="182803"/>
    <lineage>
        <taxon>Eukaryota</taxon>
        <taxon>Metazoa</taxon>
        <taxon>Ecdysozoa</taxon>
        <taxon>Arthropoda</taxon>
        <taxon>Chelicerata</taxon>
        <taxon>Arachnida</taxon>
        <taxon>Araneae</taxon>
        <taxon>Araneomorphae</taxon>
        <taxon>Entelegynae</taxon>
        <taxon>Araneoidea</taxon>
        <taxon>Araneidae</taxon>
        <taxon>Araneus</taxon>
    </lineage>
</organism>
<name>A0A4Y2S3F8_ARAVE</name>
<reference evidence="1 2" key="1">
    <citation type="journal article" date="2019" name="Sci. Rep.">
        <title>Orb-weaving spider Araneus ventricosus genome elucidates the spidroin gene catalogue.</title>
        <authorList>
            <person name="Kono N."/>
            <person name="Nakamura H."/>
            <person name="Ohtoshi R."/>
            <person name="Moran D.A.P."/>
            <person name="Shinohara A."/>
            <person name="Yoshida Y."/>
            <person name="Fujiwara M."/>
            <person name="Mori M."/>
            <person name="Tomita M."/>
            <person name="Arakawa K."/>
        </authorList>
    </citation>
    <scope>NUCLEOTIDE SEQUENCE [LARGE SCALE GENOMIC DNA]</scope>
</reference>
<evidence type="ECO:0000313" key="1">
    <source>
        <dbReference type="EMBL" id="GBN82662.1"/>
    </source>
</evidence>
<protein>
    <submittedName>
        <fullName evidence="1">Uncharacterized protein</fullName>
    </submittedName>
</protein>
<evidence type="ECO:0000313" key="2">
    <source>
        <dbReference type="Proteomes" id="UP000499080"/>
    </source>
</evidence>
<feature type="non-terminal residue" evidence="1">
    <location>
        <position position="1"/>
    </location>
</feature>
<sequence>EMRRNVHPPQPPAAAVIGKDGRIDVIQDTIRLPHVKCPVTAVRD</sequence>
<proteinExistence type="predicted"/>
<comment type="caution">
    <text evidence="1">The sequence shown here is derived from an EMBL/GenBank/DDBJ whole genome shotgun (WGS) entry which is preliminary data.</text>
</comment>
<keyword evidence="2" id="KW-1185">Reference proteome</keyword>
<dbReference type="Proteomes" id="UP000499080">
    <property type="component" value="Unassembled WGS sequence"/>
</dbReference>
<accession>A0A4Y2S3F8</accession>
<gene>
    <name evidence="1" type="ORF">AVEN_95848_1</name>
</gene>
<dbReference type="EMBL" id="BGPR01149627">
    <property type="protein sequence ID" value="GBN82662.1"/>
    <property type="molecule type" value="Genomic_DNA"/>
</dbReference>
<dbReference type="AlphaFoldDB" id="A0A4Y2S3F8"/>